<dbReference type="GO" id="GO:0004252">
    <property type="term" value="F:serine-type endopeptidase activity"/>
    <property type="evidence" value="ECO:0007669"/>
    <property type="project" value="TreeGrafter"/>
</dbReference>
<dbReference type="STRING" id="436010.A0A166TPX7"/>
<reference evidence="5 6" key="1">
    <citation type="journal article" date="2016" name="Mol. Biol. Evol.">
        <title>Comparative Genomics of Early-Diverging Mushroom-Forming Fungi Provides Insights into the Origins of Lignocellulose Decay Capabilities.</title>
        <authorList>
            <person name="Nagy L.G."/>
            <person name="Riley R."/>
            <person name="Tritt A."/>
            <person name="Adam C."/>
            <person name="Daum C."/>
            <person name="Floudas D."/>
            <person name="Sun H."/>
            <person name="Yadav J.S."/>
            <person name="Pangilinan J."/>
            <person name="Larsson K.H."/>
            <person name="Matsuura K."/>
            <person name="Barry K."/>
            <person name="Labutti K."/>
            <person name="Kuo R."/>
            <person name="Ohm R.A."/>
            <person name="Bhattacharya S.S."/>
            <person name="Shirouzu T."/>
            <person name="Yoshinaga Y."/>
            <person name="Martin F.M."/>
            <person name="Grigoriev I.V."/>
            <person name="Hibbett D.S."/>
        </authorList>
    </citation>
    <scope>NUCLEOTIDE SEQUENCE [LARGE SCALE GENOMIC DNA]</scope>
    <source>
        <strain evidence="5 6">CBS 109695</strain>
    </source>
</reference>
<proteinExistence type="inferred from homology"/>
<evidence type="ECO:0000256" key="2">
    <source>
        <dbReference type="ARBA" id="ARBA00022801"/>
    </source>
</evidence>
<dbReference type="Proteomes" id="UP000076532">
    <property type="component" value="Unassembled WGS sequence"/>
</dbReference>
<protein>
    <recommendedName>
        <fullName evidence="3">Dipeptidyl-peptidase V</fullName>
    </recommendedName>
</protein>
<name>A0A166TPX7_9AGAM</name>
<gene>
    <name evidence="5" type="ORF">FIBSPDRAFT_1038089</name>
</gene>
<evidence type="ECO:0000259" key="4">
    <source>
        <dbReference type="Pfam" id="PF00326"/>
    </source>
</evidence>
<dbReference type="EMBL" id="KV417492">
    <property type="protein sequence ID" value="KZP30849.1"/>
    <property type="molecule type" value="Genomic_DNA"/>
</dbReference>
<evidence type="ECO:0000256" key="3">
    <source>
        <dbReference type="ARBA" id="ARBA00032829"/>
    </source>
</evidence>
<dbReference type="OrthoDB" id="43744at2759"/>
<sequence>MLLISMDDGEVRELTPADSSLLSWKFLAADGNHQIVCARSSCTIPHEVVLGNIGDDLTVSWQVLSKPKLTSAVQEQLNHLEAFLIPIPDRRPVEIVLLRSKSAPASAPCICWPHGGPHSIHTTEFTAACVAFAVAGYTCSLVNYTGTPGFGETYIRKLLGRCGTLDVEDSFASANHLVDTGVSELGHGKQFVYGISHGGFLAAHFSGHVLSGRRNPVISCGEFSITDIPDWYFFEFGLPYNSRTIMTPETYATLFATSPIAHVDKVQAKVLLHLGAVDMRVAPTHAIMYYHALKGRGKTVEMLAFPKDSHSLGGVATARIRWESARDWFDLARE</sequence>
<dbReference type="InterPro" id="IPR029058">
    <property type="entry name" value="AB_hydrolase_fold"/>
</dbReference>
<accession>A0A166TPX7</accession>
<feature type="domain" description="Peptidase S9 prolyl oligopeptidase catalytic" evidence="4">
    <location>
        <begin position="129"/>
        <end position="330"/>
    </location>
</feature>
<dbReference type="Pfam" id="PF00326">
    <property type="entry name" value="Peptidase_S9"/>
    <property type="match status" value="1"/>
</dbReference>
<organism evidence="5 6">
    <name type="scientific">Athelia psychrophila</name>
    <dbReference type="NCBI Taxonomy" id="1759441"/>
    <lineage>
        <taxon>Eukaryota</taxon>
        <taxon>Fungi</taxon>
        <taxon>Dikarya</taxon>
        <taxon>Basidiomycota</taxon>
        <taxon>Agaricomycotina</taxon>
        <taxon>Agaricomycetes</taxon>
        <taxon>Agaricomycetidae</taxon>
        <taxon>Atheliales</taxon>
        <taxon>Atheliaceae</taxon>
        <taxon>Athelia</taxon>
    </lineage>
</organism>
<dbReference type="Gene3D" id="3.40.50.1820">
    <property type="entry name" value="alpha/beta hydrolase"/>
    <property type="match status" value="1"/>
</dbReference>
<evidence type="ECO:0000313" key="6">
    <source>
        <dbReference type="Proteomes" id="UP000076532"/>
    </source>
</evidence>
<dbReference type="AlphaFoldDB" id="A0A166TPX7"/>
<comment type="similarity">
    <text evidence="1">Belongs to the peptidase S9C family.</text>
</comment>
<keyword evidence="6" id="KW-1185">Reference proteome</keyword>
<evidence type="ECO:0000256" key="1">
    <source>
        <dbReference type="ARBA" id="ARBA00010040"/>
    </source>
</evidence>
<dbReference type="PANTHER" id="PTHR42776">
    <property type="entry name" value="SERINE PEPTIDASE S9 FAMILY MEMBER"/>
    <property type="match status" value="1"/>
</dbReference>
<dbReference type="PANTHER" id="PTHR42776:SF4">
    <property type="entry name" value="ACYLAMINO-ACID-RELEASING ENZYME"/>
    <property type="match status" value="1"/>
</dbReference>
<evidence type="ECO:0000313" key="5">
    <source>
        <dbReference type="EMBL" id="KZP30849.1"/>
    </source>
</evidence>
<dbReference type="InterPro" id="IPR001375">
    <property type="entry name" value="Peptidase_S9_cat"/>
</dbReference>
<keyword evidence="2" id="KW-0378">Hydrolase</keyword>
<dbReference type="GO" id="GO:0006508">
    <property type="term" value="P:proteolysis"/>
    <property type="evidence" value="ECO:0007669"/>
    <property type="project" value="InterPro"/>
</dbReference>
<dbReference type="SUPFAM" id="SSF53474">
    <property type="entry name" value="alpha/beta-Hydrolases"/>
    <property type="match status" value="1"/>
</dbReference>